<dbReference type="EMBL" id="RKHQ01000001">
    <property type="protein sequence ID" value="ROR96709.1"/>
    <property type="molecule type" value="Genomic_DNA"/>
</dbReference>
<sequence length="319" mass="33682">MRHPVDVLTIGRSGVDLYPLQHRVELREVETFSRSLGGSPTNVAVAAARLGLSSLVVTAVGDDPFGEFVVDALRGYGVDDSGVVVLPGIQTTLTFCAVFPPDDFPLHFVRAEPSPELRLRPEDIDLDAVRTARLLWITGTGLSVEPSRGAHLACLDARAGGLTVLDLDHRPSFWPDRASATDQFRRVLPRVDVAVGNEDECAVATGEDDPDAAALALLDLGVSLAIVKRGPRGLLARTARERIELPAYPCDVVNGLGAGDAFGGALCRGLLDDWPLERTLRHAGAAGSIVASRLACAPAMPTPAEVDLVVEAGRVPAGL</sequence>
<keyword evidence="4 7" id="KW-0418">Kinase</keyword>
<comment type="caution">
    <text evidence="7">The sequence shown here is derived from an EMBL/GenBank/DDBJ whole genome shotgun (WGS) entry which is preliminary data.</text>
</comment>
<dbReference type="InterPro" id="IPR002139">
    <property type="entry name" value="Ribo/fructo_kinase"/>
</dbReference>
<keyword evidence="8" id="KW-1185">Reference proteome</keyword>
<dbReference type="SUPFAM" id="SSF53613">
    <property type="entry name" value="Ribokinase-like"/>
    <property type="match status" value="1"/>
</dbReference>
<evidence type="ECO:0000256" key="2">
    <source>
        <dbReference type="ARBA" id="ARBA00022679"/>
    </source>
</evidence>
<dbReference type="CDD" id="cd01166">
    <property type="entry name" value="KdgK"/>
    <property type="match status" value="1"/>
</dbReference>
<dbReference type="InterPro" id="IPR029056">
    <property type="entry name" value="Ribokinase-like"/>
</dbReference>
<dbReference type="NCBIfam" id="TIGR04382">
    <property type="entry name" value="myo_inos_iolC_N"/>
    <property type="match status" value="1"/>
</dbReference>
<dbReference type="PANTHER" id="PTHR43085">
    <property type="entry name" value="HEXOKINASE FAMILY MEMBER"/>
    <property type="match status" value="1"/>
</dbReference>
<dbReference type="OrthoDB" id="9792663at2"/>
<evidence type="ECO:0000256" key="5">
    <source>
        <dbReference type="ARBA" id="ARBA00022840"/>
    </source>
</evidence>
<keyword evidence="3" id="KW-0547">Nucleotide-binding</keyword>
<evidence type="ECO:0000313" key="8">
    <source>
        <dbReference type="Proteomes" id="UP000275356"/>
    </source>
</evidence>
<accession>A0A3N2DA86</accession>
<proteinExistence type="inferred from homology"/>
<dbReference type="Pfam" id="PF00294">
    <property type="entry name" value="PfkB"/>
    <property type="match status" value="1"/>
</dbReference>
<dbReference type="Gene3D" id="2.20.150.10">
    <property type="entry name" value="putative 5-dehydro-2- deoxygluconokinase"/>
    <property type="match status" value="1"/>
</dbReference>
<dbReference type="GO" id="GO:0016301">
    <property type="term" value="F:kinase activity"/>
    <property type="evidence" value="ECO:0007669"/>
    <property type="project" value="UniProtKB-KW"/>
</dbReference>
<name>A0A3N2DA86_9MICO</name>
<dbReference type="PANTHER" id="PTHR43085:SF49">
    <property type="entry name" value="5-DEHYDRO-2-DEOXYGLUCONOKINASE"/>
    <property type="match status" value="1"/>
</dbReference>
<dbReference type="InterPro" id="IPR011611">
    <property type="entry name" value="PfkB_dom"/>
</dbReference>
<dbReference type="AlphaFoldDB" id="A0A3N2DA86"/>
<gene>
    <name evidence="7" type="ORF">EDD28_1300</name>
</gene>
<dbReference type="InterPro" id="IPR023314">
    <property type="entry name" value="Myo_inos_IolC-like_sf"/>
</dbReference>
<organism evidence="7 8">
    <name type="scientific">Salana multivorans</name>
    <dbReference type="NCBI Taxonomy" id="120377"/>
    <lineage>
        <taxon>Bacteria</taxon>
        <taxon>Bacillati</taxon>
        <taxon>Actinomycetota</taxon>
        <taxon>Actinomycetes</taxon>
        <taxon>Micrococcales</taxon>
        <taxon>Beutenbergiaceae</taxon>
        <taxon>Salana</taxon>
    </lineage>
</organism>
<dbReference type="PRINTS" id="PR00990">
    <property type="entry name" value="RIBOKINASE"/>
</dbReference>
<feature type="domain" description="Carbohydrate kinase PfkB" evidence="6">
    <location>
        <begin position="7"/>
        <end position="302"/>
    </location>
</feature>
<dbReference type="InterPro" id="IPR030830">
    <property type="entry name" value="Myo_inos_IolC"/>
</dbReference>
<evidence type="ECO:0000256" key="4">
    <source>
        <dbReference type="ARBA" id="ARBA00022777"/>
    </source>
</evidence>
<keyword evidence="2" id="KW-0808">Transferase</keyword>
<evidence type="ECO:0000256" key="1">
    <source>
        <dbReference type="ARBA" id="ARBA00010688"/>
    </source>
</evidence>
<dbReference type="GO" id="GO:0005524">
    <property type="term" value="F:ATP binding"/>
    <property type="evidence" value="ECO:0007669"/>
    <property type="project" value="UniProtKB-KW"/>
</dbReference>
<evidence type="ECO:0000256" key="3">
    <source>
        <dbReference type="ARBA" id="ARBA00022741"/>
    </source>
</evidence>
<protein>
    <submittedName>
        <fullName evidence="7">5-dehydro-2-deoxygluconokinase</fullName>
    </submittedName>
</protein>
<dbReference type="Gene3D" id="3.40.1190.20">
    <property type="match status" value="1"/>
</dbReference>
<evidence type="ECO:0000313" key="7">
    <source>
        <dbReference type="EMBL" id="ROR96709.1"/>
    </source>
</evidence>
<reference evidence="7 8" key="1">
    <citation type="submission" date="2018-11" db="EMBL/GenBank/DDBJ databases">
        <title>Sequencing the genomes of 1000 actinobacteria strains.</title>
        <authorList>
            <person name="Klenk H.-P."/>
        </authorList>
    </citation>
    <scope>NUCLEOTIDE SEQUENCE [LARGE SCALE GENOMIC DNA]</scope>
    <source>
        <strain evidence="7 8">DSM 13521</strain>
    </source>
</reference>
<comment type="similarity">
    <text evidence="1">Belongs to the carbohydrate kinase PfkB family.</text>
</comment>
<dbReference type="RefSeq" id="WP_123738848.1">
    <property type="nucleotide sequence ID" value="NZ_RKHQ01000001.1"/>
</dbReference>
<dbReference type="InterPro" id="IPR050306">
    <property type="entry name" value="PfkB_Carbo_kinase"/>
</dbReference>
<dbReference type="Proteomes" id="UP000275356">
    <property type="component" value="Unassembled WGS sequence"/>
</dbReference>
<evidence type="ECO:0000259" key="6">
    <source>
        <dbReference type="Pfam" id="PF00294"/>
    </source>
</evidence>
<keyword evidence="5" id="KW-0067">ATP-binding</keyword>